<feature type="region of interest" description="Disordered" evidence="1">
    <location>
        <begin position="315"/>
        <end position="458"/>
    </location>
</feature>
<keyword evidence="3" id="KW-1185">Reference proteome</keyword>
<evidence type="ECO:0000256" key="1">
    <source>
        <dbReference type="SAM" id="MobiDB-lite"/>
    </source>
</evidence>
<gene>
    <name evidence="2" type="ORF">F5X68DRAFT_261711</name>
</gene>
<dbReference type="EMBL" id="JAGSXJ010000012">
    <property type="protein sequence ID" value="KAH6686683.1"/>
    <property type="molecule type" value="Genomic_DNA"/>
</dbReference>
<proteinExistence type="predicted"/>
<reference evidence="2" key="1">
    <citation type="journal article" date="2021" name="Nat. Commun.">
        <title>Genetic determinants of endophytism in the Arabidopsis root mycobiome.</title>
        <authorList>
            <person name="Mesny F."/>
            <person name="Miyauchi S."/>
            <person name="Thiergart T."/>
            <person name="Pickel B."/>
            <person name="Atanasova L."/>
            <person name="Karlsson M."/>
            <person name="Huettel B."/>
            <person name="Barry K.W."/>
            <person name="Haridas S."/>
            <person name="Chen C."/>
            <person name="Bauer D."/>
            <person name="Andreopoulos W."/>
            <person name="Pangilinan J."/>
            <person name="LaButti K."/>
            <person name="Riley R."/>
            <person name="Lipzen A."/>
            <person name="Clum A."/>
            <person name="Drula E."/>
            <person name="Henrissat B."/>
            <person name="Kohler A."/>
            <person name="Grigoriev I.V."/>
            <person name="Martin F.M."/>
            <person name="Hacquard S."/>
        </authorList>
    </citation>
    <scope>NUCLEOTIDE SEQUENCE</scope>
    <source>
        <strain evidence="2">MPI-SDFR-AT-0117</strain>
    </source>
</reference>
<dbReference type="OrthoDB" id="10540644at2759"/>
<feature type="region of interest" description="Disordered" evidence="1">
    <location>
        <begin position="195"/>
        <end position="251"/>
    </location>
</feature>
<accession>A0A9P8VC09</accession>
<feature type="compositionally biased region" description="Polar residues" evidence="1">
    <location>
        <begin position="383"/>
        <end position="412"/>
    </location>
</feature>
<feature type="compositionally biased region" description="Polar residues" evidence="1">
    <location>
        <begin position="427"/>
        <end position="458"/>
    </location>
</feature>
<name>A0A9P8VC09_9PEZI</name>
<feature type="compositionally biased region" description="Basic and acidic residues" evidence="1">
    <location>
        <begin position="329"/>
        <end position="343"/>
    </location>
</feature>
<evidence type="ECO:0000313" key="3">
    <source>
        <dbReference type="Proteomes" id="UP000770015"/>
    </source>
</evidence>
<organism evidence="2 3">
    <name type="scientific">Plectosphaerella plurivora</name>
    <dbReference type="NCBI Taxonomy" id="936078"/>
    <lineage>
        <taxon>Eukaryota</taxon>
        <taxon>Fungi</taxon>
        <taxon>Dikarya</taxon>
        <taxon>Ascomycota</taxon>
        <taxon>Pezizomycotina</taxon>
        <taxon>Sordariomycetes</taxon>
        <taxon>Hypocreomycetidae</taxon>
        <taxon>Glomerellales</taxon>
        <taxon>Plectosphaerellaceae</taxon>
        <taxon>Plectosphaerella</taxon>
    </lineage>
</organism>
<dbReference type="Proteomes" id="UP000770015">
    <property type="component" value="Unassembled WGS sequence"/>
</dbReference>
<dbReference type="AlphaFoldDB" id="A0A9P8VC09"/>
<protein>
    <submittedName>
        <fullName evidence="2">Uncharacterized protein</fullName>
    </submittedName>
</protein>
<sequence>MSSYRSFIANLKDKLRARNKESENLIVRTVLPPQEFSQPLTWTVDQLRHLFQIFLNQAVAANPEMFHPQDIQELTKRFAEMKTIKNFAAPGSPWTYSRVPGYKRWLTDGKTWVSAMETMIELIPRGCPIPPTFEMERSYRGYLQAWRDIIAVPNGLPPLLIPKERMQTLVSNKRKAEEEDEPAVEQRPEKVVRLNELPDEMPDELPDKPIKQEVEHEDDDIWTEQPESASNIPRPRAESGRPRELTPPAEPAISTQNVPLWAAQTLIKARSILPQDINPETESAESAILRRNTTEAFDCVIMEVAKLFNRQYVASSTTTSGTGNPVEAGHGERSTTELVDDRFMASSPSILEDRPAQTKTYNRATTYDDDLSAAQINPKPRNFASNPTSQQLSSAGSSGNRGKSVPATINSKISHRQISDPDGILSTPKTASHSKPQQSRKSSTPSVIPKTPSSKRPC</sequence>
<comment type="caution">
    <text evidence="2">The sequence shown here is derived from an EMBL/GenBank/DDBJ whole genome shotgun (WGS) entry which is preliminary data.</text>
</comment>
<feature type="compositionally biased region" description="Basic and acidic residues" evidence="1">
    <location>
        <begin position="235"/>
        <end position="244"/>
    </location>
</feature>
<feature type="compositionally biased region" description="Basic and acidic residues" evidence="1">
    <location>
        <begin position="205"/>
        <end position="214"/>
    </location>
</feature>
<evidence type="ECO:0000313" key="2">
    <source>
        <dbReference type="EMBL" id="KAH6686683.1"/>
    </source>
</evidence>